<comment type="caution">
    <text evidence="2">The sequence shown here is derived from an EMBL/GenBank/DDBJ whole genome shotgun (WGS) entry which is preliminary data.</text>
</comment>
<dbReference type="EMBL" id="VSWC01000001">
    <property type="protein sequence ID" value="KAA1119880.1"/>
    <property type="molecule type" value="Genomic_DNA"/>
</dbReference>
<evidence type="ECO:0000313" key="3">
    <source>
        <dbReference type="EMBL" id="KAA1119880.1"/>
    </source>
</evidence>
<evidence type="ECO:0000256" key="1">
    <source>
        <dbReference type="SAM" id="MobiDB-lite"/>
    </source>
</evidence>
<protein>
    <submittedName>
        <fullName evidence="2">Uncharacterized protein</fullName>
    </submittedName>
</protein>
<dbReference type="Proteomes" id="UP000325313">
    <property type="component" value="Unassembled WGS sequence"/>
</dbReference>
<dbReference type="AlphaFoldDB" id="A0A5B0Q8G1"/>
<feature type="region of interest" description="Disordered" evidence="1">
    <location>
        <begin position="19"/>
        <end position="52"/>
    </location>
</feature>
<evidence type="ECO:0000313" key="2">
    <source>
        <dbReference type="EMBL" id="KAA1109530.1"/>
    </source>
</evidence>
<gene>
    <name evidence="3" type="ORF">PGT21_035756</name>
    <name evidence="2" type="ORF">PGTUg99_017200</name>
</gene>
<keyword evidence="4" id="KW-1185">Reference proteome</keyword>
<dbReference type="Proteomes" id="UP000324748">
    <property type="component" value="Unassembled WGS sequence"/>
</dbReference>
<sequence>MRDAPVTYLCKLNSQVASFVPPDKKAPAGTKLSAHPRRRRRNVRKERNKQAD</sequence>
<proteinExistence type="predicted"/>
<feature type="compositionally biased region" description="Basic residues" evidence="1">
    <location>
        <begin position="34"/>
        <end position="52"/>
    </location>
</feature>
<evidence type="ECO:0000313" key="4">
    <source>
        <dbReference type="Proteomes" id="UP000324748"/>
    </source>
</evidence>
<dbReference type="EMBL" id="VDEP01000304">
    <property type="protein sequence ID" value="KAA1109530.1"/>
    <property type="molecule type" value="Genomic_DNA"/>
</dbReference>
<evidence type="ECO:0000313" key="5">
    <source>
        <dbReference type="Proteomes" id="UP000325313"/>
    </source>
</evidence>
<accession>A0A5B0Q8G1</accession>
<reference evidence="4 5" key="1">
    <citation type="submission" date="2019-05" db="EMBL/GenBank/DDBJ databases">
        <title>Emergence of the Ug99 lineage of the wheat stem rust pathogen through somatic hybridization.</title>
        <authorList>
            <person name="Li F."/>
            <person name="Upadhyaya N.M."/>
            <person name="Sperschneider J."/>
            <person name="Matny O."/>
            <person name="Nguyen-Phuc H."/>
            <person name="Mago R."/>
            <person name="Raley C."/>
            <person name="Miller M.E."/>
            <person name="Silverstein K.A.T."/>
            <person name="Henningsen E."/>
            <person name="Hirsch C.D."/>
            <person name="Visser B."/>
            <person name="Pretorius Z.A."/>
            <person name="Steffenson B.J."/>
            <person name="Schwessinger B."/>
            <person name="Dodds P.N."/>
            <person name="Figueroa M."/>
        </authorList>
    </citation>
    <scope>NUCLEOTIDE SEQUENCE [LARGE SCALE GENOMIC DNA]</scope>
    <source>
        <strain evidence="3">21-0</strain>
        <strain evidence="2 5">Ug99</strain>
    </source>
</reference>
<name>A0A5B0Q8G1_PUCGR</name>
<organism evidence="2 5">
    <name type="scientific">Puccinia graminis f. sp. tritici</name>
    <dbReference type="NCBI Taxonomy" id="56615"/>
    <lineage>
        <taxon>Eukaryota</taxon>
        <taxon>Fungi</taxon>
        <taxon>Dikarya</taxon>
        <taxon>Basidiomycota</taxon>
        <taxon>Pucciniomycotina</taxon>
        <taxon>Pucciniomycetes</taxon>
        <taxon>Pucciniales</taxon>
        <taxon>Pucciniaceae</taxon>
        <taxon>Puccinia</taxon>
    </lineage>
</organism>